<dbReference type="Proteomes" id="UP000578697">
    <property type="component" value="Unassembled WGS sequence"/>
</dbReference>
<dbReference type="KEGG" id="trc:DYE49_08495"/>
<protein>
    <submittedName>
        <fullName evidence="1 2">3-hydroxylacyl-ACP dehydratase</fullName>
    </submittedName>
</protein>
<reference evidence="2 4" key="1">
    <citation type="submission" date="2018-08" db="EMBL/GenBank/DDBJ databases">
        <title>The first complete genome of Treponema rectale (CHPAT), a commensal spirochete of the bovine rectum.</title>
        <authorList>
            <person name="Staton G.J."/>
            <person name="Clegg S.R."/>
            <person name="Carter S.D."/>
            <person name="Radford A.D."/>
            <person name="Darby A."/>
            <person name="Hall N."/>
            <person name="Birtles R.J."/>
            <person name="Evans N.J."/>
        </authorList>
    </citation>
    <scope>NUCLEOTIDE SEQUENCE [LARGE SCALE GENOMIC DNA]</scope>
    <source>
        <strain evidence="2 4">CHPA</strain>
    </source>
</reference>
<evidence type="ECO:0000313" key="3">
    <source>
        <dbReference type="Proteomes" id="UP000578697"/>
    </source>
</evidence>
<evidence type="ECO:0000313" key="1">
    <source>
        <dbReference type="EMBL" id="MBB5217778.1"/>
    </source>
</evidence>
<dbReference type="RefSeq" id="WP_184651225.1">
    <property type="nucleotide sequence ID" value="NZ_JACHFR010000001.1"/>
</dbReference>
<dbReference type="AlphaFoldDB" id="A0A840SC88"/>
<sequence length="166" mass="18690">MTDDALPQQMDRSMIEKLLPHKGKMFLQDRITSYDPEANIICTEFDVKEDCIFYDVAAGGIPGWASFEIMAQGISALASIKRILRHDMTPPKSGVVLSVTDFSAAQSVFKKGEVLYMTVSEDCCVGNVYKYFCRLYLDRDKTDLKIQTNISVMEVDDIRGVLENNV</sequence>
<evidence type="ECO:0000313" key="4">
    <source>
        <dbReference type="Proteomes" id="UP000593591"/>
    </source>
</evidence>
<keyword evidence="3" id="KW-1185">Reference proteome</keyword>
<proteinExistence type="predicted"/>
<dbReference type="Gene3D" id="3.10.129.10">
    <property type="entry name" value="Hotdog Thioesterase"/>
    <property type="match status" value="1"/>
</dbReference>
<dbReference type="SUPFAM" id="SSF54637">
    <property type="entry name" value="Thioesterase/thiol ester dehydrase-isomerase"/>
    <property type="match status" value="1"/>
</dbReference>
<dbReference type="Proteomes" id="UP000593591">
    <property type="component" value="Chromosome"/>
</dbReference>
<accession>A0A840SC88</accession>
<dbReference type="EMBL" id="JACHFR010000001">
    <property type="protein sequence ID" value="MBB5217778.1"/>
    <property type="molecule type" value="Genomic_DNA"/>
</dbReference>
<organism evidence="1 3">
    <name type="scientific">Treponema rectale</name>
    <dbReference type="NCBI Taxonomy" id="744512"/>
    <lineage>
        <taxon>Bacteria</taxon>
        <taxon>Pseudomonadati</taxon>
        <taxon>Spirochaetota</taxon>
        <taxon>Spirochaetia</taxon>
        <taxon>Spirochaetales</taxon>
        <taxon>Treponemataceae</taxon>
        <taxon>Treponema</taxon>
    </lineage>
</organism>
<dbReference type="InterPro" id="IPR029069">
    <property type="entry name" value="HotDog_dom_sf"/>
</dbReference>
<dbReference type="EMBL" id="CP031517">
    <property type="protein sequence ID" value="QOS40495.1"/>
    <property type="molecule type" value="Genomic_DNA"/>
</dbReference>
<evidence type="ECO:0000313" key="2">
    <source>
        <dbReference type="EMBL" id="QOS40495.1"/>
    </source>
</evidence>
<reference evidence="1 3" key="2">
    <citation type="submission" date="2020-08" db="EMBL/GenBank/DDBJ databases">
        <title>Genomic Encyclopedia of Type Strains, Phase IV (KMG-IV): sequencing the most valuable type-strain genomes for metagenomic binning, comparative biology and taxonomic classification.</title>
        <authorList>
            <person name="Goeker M."/>
        </authorList>
    </citation>
    <scope>NUCLEOTIDE SEQUENCE [LARGE SCALE GENOMIC DNA]</scope>
    <source>
        <strain evidence="1 3">DSM 103679</strain>
    </source>
</reference>
<dbReference type="InterPro" id="IPR016776">
    <property type="entry name" value="ApeP-like_dehydratase"/>
</dbReference>
<name>A0A840SC88_9SPIR</name>
<dbReference type="Pfam" id="PF22817">
    <property type="entry name" value="ApeP-like"/>
    <property type="match status" value="1"/>
</dbReference>
<gene>
    <name evidence="2" type="ORF">DYE49_08495</name>
    <name evidence="1" type="ORF">HNP77_000122</name>
</gene>